<accession>A0AAV2GZ29</accession>
<feature type="compositionally biased region" description="Polar residues" evidence="1">
    <location>
        <begin position="592"/>
        <end position="601"/>
    </location>
</feature>
<reference evidence="2 3" key="1">
    <citation type="submission" date="2024-04" db="EMBL/GenBank/DDBJ databases">
        <authorList>
            <consortium name="Genoscope - CEA"/>
            <person name="William W."/>
        </authorList>
    </citation>
    <scope>NUCLEOTIDE SEQUENCE [LARGE SCALE GENOMIC DNA]</scope>
</reference>
<evidence type="ECO:0000313" key="3">
    <source>
        <dbReference type="Proteomes" id="UP001497497"/>
    </source>
</evidence>
<sequence length="853" mass="97371">MRRCRSCSPRPKRCCPPLKCSCVCCSPDCCVPSRRARSFSPIKRYVSCPPCDPSDPCDPCYPINCPRRKCKTYPSSILCDPCCPPRKSKCYIPYDACDPCCPPRKSKCYIPYDACDPCYPKKGKCYPCYPRGVDSFVSRKCDPCDPCYSFRPKRCDPCDPCVPKKCFPCDPCKPRRCDPWDPCDPGRCDPFDPCDPCVPRRRDSFDPCEPRIPCDPCLPRRRKPCYPCDPCYPRKVGPCDPCFPRCPEPCDPCVPRRRYPCDPCYPRRRDPCDPRCRDPCDPCDPADPCYPRRRKPCYPCGPRRRDPCDPCDPCEPCDPYYPRWRDACDPCYPRIRDPLDPCDPRRRYPCDPCDPRRRYPCDPYGTCPPFRCSTKCDDFFRSRCPVCLQLKCICLKSYSADDCKEACPPLSCDPFNKTCYPCGEPARCAQDSACCPINTSSGEAVCQETRVGTDDRCGVDGPSKDFLQKSRCLGKCMSRYQPHFCPWEADISVSGTIRAHCNSTAVEVAKRMTGRFKSDGERYTTDSCAKLPANRLSESQQMSLGVLDDGTNLDFSRNNRKLSEKQKNKDTIVLNSQVNRPAKDSEKAKASAPQTNESSLQKAKRKKSKTLPLPCYESDDADVRSDSMEGVDRFYETSVSHDGGIVRKKVDLDMDRQARSRSDRVRRILEASDSQQKDTGREVEQFVARRSHDKASPSKNNSHYLCRNESPHSVQHKCEHKPSDNRRCHSDDKDGEYDDVSDDIKNFLRLRKRHWLHSSSQRRATTHHRSPSVEQDNTPPGGVCSKDGAAPGRCRRRSASQDNEEVSSDDSQTVLSTRRQHTASHPEEEEHATRTVFRKVQDDKHSHCRNHRR</sequence>
<dbReference type="AlphaFoldDB" id="A0AAV2GZ29"/>
<comment type="caution">
    <text evidence="2">The sequence shown here is derived from an EMBL/GenBank/DDBJ whole genome shotgun (WGS) entry which is preliminary data.</text>
</comment>
<name>A0AAV2GZ29_LYMST</name>
<feature type="region of interest" description="Disordered" evidence="1">
    <location>
        <begin position="758"/>
        <end position="853"/>
    </location>
</feature>
<evidence type="ECO:0000313" key="2">
    <source>
        <dbReference type="EMBL" id="CAL1526680.1"/>
    </source>
</evidence>
<feature type="compositionally biased region" description="Basic and acidic residues" evidence="1">
    <location>
        <begin position="824"/>
        <end position="845"/>
    </location>
</feature>
<feature type="compositionally biased region" description="Basic and acidic residues" evidence="1">
    <location>
        <begin position="561"/>
        <end position="570"/>
    </location>
</feature>
<feature type="region of interest" description="Disordered" evidence="1">
    <location>
        <begin position="668"/>
        <end position="740"/>
    </location>
</feature>
<feature type="compositionally biased region" description="Basic and acidic residues" evidence="1">
    <location>
        <begin position="716"/>
        <end position="732"/>
    </location>
</feature>
<organism evidence="2 3">
    <name type="scientific">Lymnaea stagnalis</name>
    <name type="common">Great pond snail</name>
    <name type="synonym">Helix stagnalis</name>
    <dbReference type="NCBI Taxonomy" id="6523"/>
    <lineage>
        <taxon>Eukaryota</taxon>
        <taxon>Metazoa</taxon>
        <taxon>Spiralia</taxon>
        <taxon>Lophotrochozoa</taxon>
        <taxon>Mollusca</taxon>
        <taxon>Gastropoda</taxon>
        <taxon>Heterobranchia</taxon>
        <taxon>Euthyneura</taxon>
        <taxon>Panpulmonata</taxon>
        <taxon>Hygrophila</taxon>
        <taxon>Lymnaeoidea</taxon>
        <taxon>Lymnaeidae</taxon>
        <taxon>Lymnaea</taxon>
    </lineage>
</organism>
<protein>
    <submittedName>
        <fullName evidence="2">Uncharacterized protein</fullName>
    </submittedName>
</protein>
<feature type="compositionally biased region" description="Basic and acidic residues" evidence="1">
    <location>
        <begin position="668"/>
        <end position="684"/>
    </location>
</feature>
<proteinExistence type="predicted"/>
<feature type="region of interest" description="Disordered" evidence="1">
    <location>
        <begin position="557"/>
        <end position="626"/>
    </location>
</feature>
<dbReference type="EMBL" id="CAXITT010000008">
    <property type="protein sequence ID" value="CAL1526680.1"/>
    <property type="molecule type" value="Genomic_DNA"/>
</dbReference>
<gene>
    <name evidence="2" type="ORF">GSLYS_00000857001</name>
</gene>
<dbReference type="Proteomes" id="UP001497497">
    <property type="component" value="Unassembled WGS sequence"/>
</dbReference>
<evidence type="ECO:0000256" key="1">
    <source>
        <dbReference type="SAM" id="MobiDB-lite"/>
    </source>
</evidence>
<keyword evidence="3" id="KW-1185">Reference proteome</keyword>